<organism evidence="2 3">
    <name type="scientific">Chitinophaga polysaccharea</name>
    <dbReference type="NCBI Taxonomy" id="1293035"/>
    <lineage>
        <taxon>Bacteria</taxon>
        <taxon>Pseudomonadati</taxon>
        <taxon>Bacteroidota</taxon>
        <taxon>Chitinophagia</taxon>
        <taxon>Chitinophagales</taxon>
        <taxon>Chitinophagaceae</taxon>
        <taxon>Chitinophaga</taxon>
    </lineage>
</organism>
<keyword evidence="3" id="KW-1185">Reference proteome</keyword>
<dbReference type="EMBL" id="VIWO01000001">
    <property type="protein sequence ID" value="TWF45026.1"/>
    <property type="molecule type" value="Genomic_DNA"/>
</dbReference>
<evidence type="ECO:0000313" key="2">
    <source>
        <dbReference type="EMBL" id="TWF45026.1"/>
    </source>
</evidence>
<name>A0A561Q3V2_9BACT</name>
<protein>
    <recommendedName>
        <fullName evidence="4">Lipoprotein</fullName>
    </recommendedName>
</protein>
<reference evidence="2 3" key="1">
    <citation type="submission" date="2019-06" db="EMBL/GenBank/DDBJ databases">
        <title>Sorghum-associated microbial communities from plants grown in Nebraska, USA.</title>
        <authorList>
            <person name="Schachtman D."/>
        </authorList>
    </citation>
    <scope>NUCLEOTIDE SEQUENCE [LARGE SCALE GENOMIC DNA]</scope>
    <source>
        <strain evidence="2 3">1209</strain>
    </source>
</reference>
<comment type="caution">
    <text evidence="2">The sequence shown here is derived from an EMBL/GenBank/DDBJ whole genome shotgun (WGS) entry which is preliminary data.</text>
</comment>
<gene>
    <name evidence="2" type="ORF">FHW36_101952</name>
</gene>
<dbReference type="Proteomes" id="UP000320811">
    <property type="component" value="Unassembled WGS sequence"/>
</dbReference>
<accession>A0A561Q3V2</accession>
<feature type="chain" id="PRO_5022074182" description="Lipoprotein" evidence="1">
    <location>
        <begin position="22"/>
        <end position="50"/>
    </location>
</feature>
<proteinExistence type="predicted"/>
<sequence length="50" mass="5547">MKTILCLLLLGSILFASCSSEKTGCPASNYYTKDIKQSNRKAGKQMSRLF</sequence>
<dbReference type="PROSITE" id="PS51257">
    <property type="entry name" value="PROKAR_LIPOPROTEIN"/>
    <property type="match status" value="1"/>
</dbReference>
<evidence type="ECO:0000313" key="3">
    <source>
        <dbReference type="Proteomes" id="UP000320811"/>
    </source>
</evidence>
<dbReference type="AlphaFoldDB" id="A0A561Q3V2"/>
<evidence type="ECO:0000256" key="1">
    <source>
        <dbReference type="SAM" id="SignalP"/>
    </source>
</evidence>
<evidence type="ECO:0008006" key="4">
    <source>
        <dbReference type="Google" id="ProtNLM"/>
    </source>
</evidence>
<keyword evidence="1" id="KW-0732">Signal</keyword>
<feature type="signal peptide" evidence="1">
    <location>
        <begin position="1"/>
        <end position="21"/>
    </location>
</feature>
<dbReference type="RefSeq" id="WP_168738594.1">
    <property type="nucleotide sequence ID" value="NZ_JABAIB010000009.1"/>
</dbReference>